<gene>
    <name evidence="2" type="ORF">H9L16_14300</name>
</gene>
<accession>A0A7G9SPM6</accession>
<dbReference type="EMBL" id="CP060719">
    <property type="protein sequence ID" value="QNN69801.1"/>
    <property type="molecule type" value="Genomic_DNA"/>
</dbReference>
<name>A0A7G9SPM6_9GAMM</name>
<dbReference type="PANTHER" id="PTHR34322">
    <property type="entry name" value="TRANSPOSASE, Y1_TNP DOMAIN-CONTAINING"/>
    <property type="match status" value="1"/>
</dbReference>
<dbReference type="SMART" id="SM01321">
    <property type="entry name" value="Y1_Tnp"/>
    <property type="match status" value="1"/>
</dbReference>
<proteinExistence type="predicted"/>
<dbReference type="KEGG" id="tcn:H9L16_14300"/>
<dbReference type="InterPro" id="IPR036515">
    <property type="entry name" value="Transposase_17_sf"/>
</dbReference>
<evidence type="ECO:0000259" key="1">
    <source>
        <dbReference type="SMART" id="SM01321"/>
    </source>
</evidence>
<sequence>MPRQARIEVPGIPMHVTQRGVNRCAIFLDDEDRHHYRRLLREACTKHDVLVHAYVLMDNHVHLLLHAAQAGAISRAMRGIGQAYVQAFNQRHGRIGTLWQGRYKSSLVDSDAYTLRVIRYIELNPVRAAMVDLPEAHRWSSVHMHLGLRPDALMTPHALYLSLGDTPAARAHTYQAWLMSGTDDEELTRIRAHMRQEKALGHPRFQAILEKTLNRPVELKPRGRPALSKGDGGN</sequence>
<dbReference type="Pfam" id="PF01797">
    <property type="entry name" value="Y1_Tnp"/>
    <property type="match status" value="1"/>
</dbReference>
<keyword evidence="3" id="KW-1185">Reference proteome</keyword>
<reference evidence="2 3" key="1">
    <citation type="submission" date="2020-08" db="EMBL/GenBank/DDBJ databases">
        <title>Genome sequence of Thermomonas carbonis KCTC 42013T.</title>
        <authorList>
            <person name="Hyun D.-W."/>
            <person name="Bae J.-W."/>
        </authorList>
    </citation>
    <scope>NUCLEOTIDE SEQUENCE [LARGE SCALE GENOMIC DNA]</scope>
    <source>
        <strain evidence="2 3">KCTC 42013</strain>
    </source>
</reference>
<protein>
    <submittedName>
        <fullName evidence="2">Transposase</fullName>
    </submittedName>
</protein>
<organism evidence="2 3">
    <name type="scientific">Thermomonas carbonis</name>
    <dbReference type="NCBI Taxonomy" id="1463158"/>
    <lineage>
        <taxon>Bacteria</taxon>
        <taxon>Pseudomonadati</taxon>
        <taxon>Pseudomonadota</taxon>
        <taxon>Gammaproteobacteria</taxon>
        <taxon>Lysobacterales</taxon>
        <taxon>Lysobacteraceae</taxon>
        <taxon>Thermomonas</taxon>
    </lineage>
</organism>
<dbReference type="GO" id="GO:0004803">
    <property type="term" value="F:transposase activity"/>
    <property type="evidence" value="ECO:0007669"/>
    <property type="project" value="InterPro"/>
</dbReference>
<dbReference type="Proteomes" id="UP000515804">
    <property type="component" value="Chromosome"/>
</dbReference>
<evidence type="ECO:0000313" key="3">
    <source>
        <dbReference type="Proteomes" id="UP000515804"/>
    </source>
</evidence>
<dbReference type="GO" id="GO:0003677">
    <property type="term" value="F:DNA binding"/>
    <property type="evidence" value="ECO:0007669"/>
    <property type="project" value="InterPro"/>
</dbReference>
<dbReference type="Gene3D" id="3.30.70.1290">
    <property type="entry name" value="Transposase IS200-like"/>
    <property type="match status" value="1"/>
</dbReference>
<evidence type="ECO:0000313" key="2">
    <source>
        <dbReference type="EMBL" id="QNN69801.1"/>
    </source>
</evidence>
<dbReference type="RefSeq" id="WP_187552318.1">
    <property type="nucleotide sequence ID" value="NZ_BMZL01000001.1"/>
</dbReference>
<feature type="domain" description="Transposase IS200-like" evidence="1">
    <location>
        <begin position="9"/>
        <end position="124"/>
    </location>
</feature>
<dbReference type="InterPro" id="IPR002686">
    <property type="entry name" value="Transposase_17"/>
</dbReference>
<dbReference type="AlphaFoldDB" id="A0A7G9SPM6"/>
<dbReference type="SUPFAM" id="SSF143422">
    <property type="entry name" value="Transposase IS200-like"/>
    <property type="match status" value="1"/>
</dbReference>
<dbReference type="PANTHER" id="PTHR34322:SF2">
    <property type="entry name" value="TRANSPOSASE IS200-LIKE DOMAIN-CONTAINING PROTEIN"/>
    <property type="match status" value="1"/>
</dbReference>
<dbReference type="GO" id="GO:0006313">
    <property type="term" value="P:DNA transposition"/>
    <property type="evidence" value="ECO:0007669"/>
    <property type="project" value="InterPro"/>
</dbReference>